<sequence length="110" mass="13269">MFFPRSTIFTFDTTVHDSDSHYKSWYYINEAIKEFERTHPTEAHRTLWFDQHIFVMLQELKTVIKWESTKEIIEDMFDTYYNPINTGLYCPLYANLLAIFRDLKCAIKAI</sequence>
<proteinExistence type="predicted"/>
<name>A0A2P0VMW3_9VIRU</name>
<gene>
    <name evidence="1" type="ORF">TetV_144</name>
</gene>
<organism evidence="1">
    <name type="scientific">Tetraselmis virus 1</name>
    <dbReference type="NCBI Taxonomy" id="2060617"/>
    <lineage>
        <taxon>Viruses</taxon>
        <taxon>Varidnaviria</taxon>
        <taxon>Bamfordvirae</taxon>
        <taxon>Nucleocytoviricota</taxon>
        <taxon>Megaviricetes</taxon>
        <taxon>Imitervirales</taxon>
        <taxon>Allomimiviridae</taxon>
        <taxon>Oceanusvirus</taxon>
        <taxon>Oceanusvirus kaneohense</taxon>
    </lineage>
</organism>
<dbReference type="Proteomes" id="UP000244773">
    <property type="component" value="Segment"/>
</dbReference>
<accession>A0A2P0VMW3</accession>
<protein>
    <submittedName>
        <fullName evidence="1">Uncharacterized protein</fullName>
    </submittedName>
</protein>
<dbReference type="EMBL" id="KY322437">
    <property type="protein sequence ID" value="AUF82236.1"/>
    <property type="molecule type" value="Genomic_DNA"/>
</dbReference>
<evidence type="ECO:0000313" key="2">
    <source>
        <dbReference type="Proteomes" id="UP000244773"/>
    </source>
</evidence>
<reference evidence="1" key="1">
    <citation type="journal article" date="2018" name="Virology">
        <title>A giant virus infecting green algae encodes key fermentation genes.</title>
        <authorList>
            <person name="Schvarcz C.R."/>
            <person name="Steward G.F."/>
        </authorList>
    </citation>
    <scope>NUCLEOTIDE SEQUENCE [LARGE SCALE GENOMIC DNA]</scope>
</reference>
<keyword evidence="2" id="KW-1185">Reference proteome</keyword>
<evidence type="ECO:0000313" key="1">
    <source>
        <dbReference type="EMBL" id="AUF82236.1"/>
    </source>
</evidence>